<sequence length="118" mass="12547">MGNLLSSMRAKFETLRTLAFGSIANLTYTAVGASFANPIRILKISNTTDIDVFISFDGVTNIDVVVANGFVLYDLSTNKSNQVGVLEIPSGSKIYVIRGAVAATSGNIYVTTIYASQT</sequence>
<evidence type="ECO:0000313" key="2">
    <source>
        <dbReference type="EMBL" id="CAB4204255.1"/>
    </source>
</evidence>
<dbReference type="EMBL" id="LR797335">
    <property type="protein sequence ID" value="CAB4204255.1"/>
    <property type="molecule type" value="Genomic_DNA"/>
</dbReference>
<accession>A0A6J5QVC9</accession>
<dbReference type="EMBL" id="LR797425">
    <property type="protein sequence ID" value="CAB4215626.1"/>
    <property type="molecule type" value="Genomic_DNA"/>
</dbReference>
<protein>
    <submittedName>
        <fullName evidence="1">Uncharacterized protein</fullName>
    </submittedName>
</protein>
<proteinExistence type="predicted"/>
<evidence type="ECO:0000313" key="3">
    <source>
        <dbReference type="EMBL" id="CAB4215626.1"/>
    </source>
</evidence>
<name>A0A6J5QVC9_9CAUD</name>
<reference evidence="1" key="1">
    <citation type="submission" date="2020-05" db="EMBL/GenBank/DDBJ databases">
        <authorList>
            <person name="Chiriac C."/>
            <person name="Salcher M."/>
            <person name="Ghai R."/>
            <person name="Kavagutti S V."/>
        </authorList>
    </citation>
    <scope>NUCLEOTIDE SEQUENCE</scope>
</reference>
<evidence type="ECO:0000313" key="1">
    <source>
        <dbReference type="EMBL" id="CAB4184715.1"/>
    </source>
</evidence>
<dbReference type="EMBL" id="LR797063">
    <property type="protein sequence ID" value="CAB4184715.1"/>
    <property type="molecule type" value="Genomic_DNA"/>
</dbReference>
<gene>
    <name evidence="1" type="ORF">UFOVP1112_26</name>
    <name evidence="2" type="ORF">UFOVP1385_47</name>
    <name evidence="3" type="ORF">UFOVP1478_43</name>
</gene>
<organism evidence="1">
    <name type="scientific">uncultured Caudovirales phage</name>
    <dbReference type="NCBI Taxonomy" id="2100421"/>
    <lineage>
        <taxon>Viruses</taxon>
        <taxon>Duplodnaviria</taxon>
        <taxon>Heunggongvirae</taxon>
        <taxon>Uroviricota</taxon>
        <taxon>Caudoviricetes</taxon>
        <taxon>Peduoviridae</taxon>
        <taxon>Maltschvirus</taxon>
        <taxon>Maltschvirus maltsch</taxon>
    </lineage>
</organism>